<feature type="region of interest" description="Disordered" evidence="1">
    <location>
        <begin position="25"/>
        <end position="99"/>
    </location>
</feature>
<evidence type="ECO:0000256" key="1">
    <source>
        <dbReference type="SAM" id="MobiDB-lite"/>
    </source>
</evidence>
<dbReference type="EMBL" id="CAJNOC010000198">
    <property type="protein sequence ID" value="CAF0725938.1"/>
    <property type="molecule type" value="Genomic_DNA"/>
</dbReference>
<gene>
    <name evidence="2" type="ORF">OXX778_LOCUS2510</name>
</gene>
<dbReference type="AlphaFoldDB" id="A0A813N1L7"/>
<feature type="region of interest" description="Disordered" evidence="1">
    <location>
        <begin position="245"/>
        <end position="269"/>
    </location>
</feature>
<proteinExistence type="predicted"/>
<protein>
    <submittedName>
        <fullName evidence="2">Uncharacterized protein</fullName>
    </submittedName>
</protein>
<dbReference type="Proteomes" id="UP000663879">
    <property type="component" value="Unassembled WGS sequence"/>
</dbReference>
<comment type="caution">
    <text evidence="2">The sequence shown here is derived from an EMBL/GenBank/DDBJ whole genome shotgun (WGS) entry which is preliminary data.</text>
</comment>
<feature type="compositionally biased region" description="Low complexity" evidence="1">
    <location>
        <begin position="90"/>
        <end position="99"/>
    </location>
</feature>
<feature type="compositionally biased region" description="Polar residues" evidence="1">
    <location>
        <begin position="65"/>
        <end position="89"/>
    </location>
</feature>
<sequence length="478" mass="54050">MIDSPGVLKDKNSLAQKATLNTLSSSKIKSHTSHLISHQNVNNNTPNRRLQANKVESSTKKKPLNQLSKLANASSSNQGTPPTSRIQLPSSLKTSSTSKSGFGINPICNGNDYTEVMLKKSQFGYTGPGYIVEFDCDPKQLRGLRVEKGLWKVSTRQSKNTDAILGIAMCYVRIDEPEKATPLKQLTNYDFSYKPQNDMTCSIRKNLMSNFSSDDMNLESKKAKKCLRWADNLEIIQERQGLTPDRNLIDTSDEPKNDSIVNSFSPQPKRKLRKSLSMSDINHLAASIDSYDNCSDSSNPDVKIEIETNKENLNLTYDKDLKKNSPIQVSKVIHYVVHVSPNKIANSSFLETQNNFLQPYSNFPLISPVKNSLNSTQTLSVNDQVQLPTIIEPQDPKINEELDWDKKLNSFYEEFCKNFTDESCESQSGTVLNSSFLKFINDQNRLNILLSFDKLEQKIRECKMEIFRATYNNTNQNN</sequence>
<evidence type="ECO:0000313" key="2">
    <source>
        <dbReference type="EMBL" id="CAF0725938.1"/>
    </source>
</evidence>
<organism evidence="2 3">
    <name type="scientific">Brachionus calyciflorus</name>
    <dbReference type="NCBI Taxonomy" id="104777"/>
    <lineage>
        <taxon>Eukaryota</taxon>
        <taxon>Metazoa</taxon>
        <taxon>Spiralia</taxon>
        <taxon>Gnathifera</taxon>
        <taxon>Rotifera</taxon>
        <taxon>Eurotatoria</taxon>
        <taxon>Monogononta</taxon>
        <taxon>Pseudotrocha</taxon>
        <taxon>Ploima</taxon>
        <taxon>Brachionidae</taxon>
        <taxon>Brachionus</taxon>
    </lineage>
</organism>
<name>A0A813N1L7_9BILA</name>
<accession>A0A813N1L7</accession>
<reference evidence="2" key="1">
    <citation type="submission" date="2021-02" db="EMBL/GenBank/DDBJ databases">
        <authorList>
            <person name="Nowell W R."/>
        </authorList>
    </citation>
    <scope>NUCLEOTIDE SEQUENCE</scope>
    <source>
        <strain evidence="2">Ploen Becks lab</strain>
    </source>
</reference>
<dbReference type="OrthoDB" id="10506585at2759"/>
<feature type="compositionally biased region" description="Polar residues" evidence="1">
    <location>
        <begin position="25"/>
        <end position="56"/>
    </location>
</feature>
<evidence type="ECO:0000313" key="3">
    <source>
        <dbReference type="Proteomes" id="UP000663879"/>
    </source>
</evidence>
<keyword evidence="3" id="KW-1185">Reference proteome</keyword>